<dbReference type="PROSITE" id="PS51257">
    <property type="entry name" value="PROKAR_LIPOPROTEIN"/>
    <property type="match status" value="1"/>
</dbReference>
<protein>
    <submittedName>
        <fullName evidence="3">Iron(III) transport system substrate-binding protein</fullName>
    </submittedName>
</protein>
<keyword evidence="2" id="KW-0479">Metal-binding</keyword>
<organism evidence="3 4">
    <name type="scientific">Thiohalospira halophila DSM 15071</name>
    <dbReference type="NCBI Taxonomy" id="1123397"/>
    <lineage>
        <taxon>Bacteria</taxon>
        <taxon>Pseudomonadati</taxon>
        <taxon>Pseudomonadota</taxon>
        <taxon>Gammaproteobacteria</taxon>
        <taxon>Thiohalospirales</taxon>
        <taxon>Thiohalospiraceae</taxon>
        <taxon>Thiohalospira</taxon>
    </lineage>
</organism>
<keyword evidence="4" id="KW-1185">Reference proteome</keyword>
<dbReference type="EMBL" id="FOMJ01000001">
    <property type="protein sequence ID" value="SFD02223.1"/>
    <property type="molecule type" value="Genomic_DNA"/>
</dbReference>
<dbReference type="Proteomes" id="UP000198611">
    <property type="component" value="Unassembled WGS sequence"/>
</dbReference>
<reference evidence="3 4" key="1">
    <citation type="submission" date="2016-10" db="EMBL/GenBank/DDBJ databases">
        <authorList>
            <person name="de Groot N.N."/>
        </authorList>
    </citation>
    <scope>NUCLEOTIDE SEQUENCE [LARGE SCALE GENOMIC DNA]</scope>
    <source>
        <strain evidence="3 4">HL3</strain>
    </source>
</reference>
<name>A0A1I1P5F2_9GAMM</name>
<dbReference type="AlphaFoldDB" id="A0A1I1P5F2"/>
<keyword evidence="2" id="KW-0408">Iron</keyword>
<dbReference type="RefSeq" id="WP_093427143.1">
    <property type="nucleotide sequence ID" value="NZ_FOMJ01000001.1"/>
</dbReference>
<sequence>MDRRTFLQRASALGALGLLGPTGLIGCSGEPAAPPALSVDELPPLEGQLRVYLGRGEGGLYTDVIRAIRDRNPDLDLEVRRGSSSALANTLVAESERGGARADLFWSTDTSSLGQVVDRGLTHAIPESLQEKLEPPFRFQQIAPVSGRVRTVAYNTDRLTAEDIPTDIMALPDSGLTVGWAPAYGAFQSFITAMRLLEGDEATVAWLEAMKPNTREYAGELGAVLATAQGEVDVALANHYYTLRLKSGQPDASVDLAFTEGDAGSLVNASGVTILNPSEIANDFIRYLLSREVQSYLARKAYEIPLVPGVPVPDNLPSLDRIQPPSVDLTQLGNLQPTLKLMRRAGVL</sequence>
<evidence type="ECO:0000313" key="3">
    <source>
        <dbReference type="EMBL" id="SFD02223.1"/>
    </source>
</evidence>
<dbReference type="GO" id="GO:0046872">
    <property type="term" value="F:metal ion binding"/>
    <property type="evidence" value="ECO:0007669"/>
    <property type="project" value="UniProtKB-KW"/>
</dbReference>
<feature type="binding site" evidence="2">
    <location>
        <position position="240"/>
    </location>
    <ligand>
        <name>Fe cation</name>
        <dbReference type="ChEBI" id="CHEBI:24875"/>
    </ligand>
</feature>
<feature type="binding site" evidence="2">
    <location>
        <position position="241"/>
    </location>
    <ligand>
        <name>Fe cation</name>
        <dbReference type="ChEBI" id="CHEBI:24875"/>
    </ligand>
</feature>
<dbReference type="InterPro" id="IPR026045">
    <property type="entry name" value="Ferric-bd"/>
</dbReference>
<keyword evidence="1" id="KW-0732">Signal</keyword>
<dbReference type="PANTHER" id="PTHR30006">
    <property type="entry name" value="THIAMINE-BINDING PERIPLASMIC PROTEIN-RELATED"/>
    <property type="match status" value="1"/>
</dbReference>
<accession>A0A1I1P5F2</accession>
<dbReference type="OrthoDB" id="9769567at2"/>
<evidence type="ECO:0000256" key="2">
    <source>
        <dbReference type="PIRSR" id="PIRSR002825-1"/>
    </source>
</evidence>
<dbReference type="PANTHER" id="PTHR30006:SF24">
    <property type="entry name" value="SLL0237 PROTEIN"/>
    <property type="match status" value="1"/>
</dbReference>
<dbReference type="PIRSF" id="PIRSF002825">
    <property type="entry name" value="CfbpA"/>
    <property type="match status" value="1"/>
</dbReference>
<gene>
    <name evidence="3" type="ORF">SAMN05660831_00486</name>
</gene>
<dbReference type="Gene3D" id="3.40.190.10">
    <property type="entry name" value="Periplasmic binding protein-like II"/>
    <property type="match status" value="2"/>
</dbReference>
<dbReference type="STRING" id="1123397.SAMN05660831_00486"/>
<evidence type="ECO:0000313" key="4">
    <source>
        <dbReference type="Proteomes" id="UP000198611"/>
    </source>
</evidence>
<dbReference type="Pfam" id="PF13531">
    <property type="entry name" value="SBP_bac_11"/>
    <property type="match status" value="1"/>
</dbReference>
<dbReference type="SUPFAM" id="SSF53850">
    <property type="entry name" value="Periplasmic binding protein-like II"/>
    <property type="match status" value="1"/>
</dbReference>
<evidence type="ECO:0000256" key="1">
    <source>
        <dbReference type="ARBA" id="ARBA00022729"/>
    </source>
</evidence>
<proteinExistence type="predicted"/>